<dbReference type="GO" id="GO:0005886">
    <property type="term" value="C:plasma membrane"/>
    <property type="evidence" value="ECO:0007669"/>
    <property type="project" value="UniProtKB-SubCell"/>
</dbReference>
<feature type="transmembrane region" description="Helical" evidence="6">
    <location>
        <begin position="489"/>
        <end position="508"/>
    </location>
</feature>
<accession>A0A9W6PTK0</accession>
<feature type="transmembrane region" description="Helical" evidence="6">
    <location>
        <begin position="180"/>
        <end position="201"/>
    </location>
</feature>
<evidence type="ECO:0000259" key="7">
    <source>
        <dbReference type="Pfam" id="PF05425"/>
    </source>
</evidence>
<dbReference type="InterPro" id="IPR032694">
    <property type="entry name" value="CopC/D"/>
</dbReference>
<dbReference type="PANTHER" id="PTHR34820:SF4">
    <property type="entry name" value="INNER MEMBRANE PROTEIN YEBZ"/>
    <property type="match status" value="1"/>
</dbReference>
<feature type="transmembrane region" description="Helical" evidence="6">
    <location>
        <begin position="447"/>
        <end position="469"/>
    </location>
</feature>
<feature type="transmembrane region" description="Helical" evidence="6">
    <location>
        <begin position="601"/>
        <end position="622"/>
    </location>
</feature>
<feature type="transmembrane region" description="Helical" evidence="6">
    <location>
        <begin position="75"/>
        <end position="97"/>
    </location>
</feature>
<keyword evidence="9" id="KW-1185">Reference proteome</keyword>
<reference evidence="8" key="1">
    <citation type="submission" date="2023-02" db="EMBL/GenBank/DDBJ databases">
        <title>Actinomadura rubrobrunea NBRC 14622.</title>
        <authorList>
            <person name="Ichikawa N."/>
            <person name="Sato H."/>
            <person name="Tonouchi N."/>
        </authorList>
    </citation>
    <scope>NUCLEOTIDE SEQUENCE</scope>
    <source>
        <strain evidence="8">NBRC 14622</strain>
    </source>
</reference>
<feature type="transmembrane region" description="Helical" evidence="6">
    <location>
        <begin position="412"/>
        <end position="435"/>
    </location>
</feature>
<feature type="domain" description="Copper resistance protein D" evidence="7">
    <location>
        <begin position="243"/>
        <end position="338"/>
    </location>
</feature>
<dbReference type="Proteomes" id="UP001165124">
    <property type="component" value="Unassembled WGS sequence"/>
</dbReference>
<evidence type="ECO:0000256" key="5">
    <source>
        <dbReference type="ARBA" id="ARBA00023136"/>
    </source>
</evidence>
<proteinExistence type="predicted"/>
<evidence type="ECO:0000256" key="2">
    <source>
        <dbReference type="ARBA" id="ARBA00022475"/>
    </source>
</evidence>
<evidence type="ECO:0000256" key="1">
    <source>
        <dbReference type="ARBA" id="ARBA00004651"/>
    </source>
</evidence>
<evidence type="ECO:0000256" key="3">
    <source>
        <dbReference type="ARBA" id="ARBA00022692"/>
    </source>
</evidence>
<dbReference type="PANTHER" id="PTHR34820">
    <property type="entry name" value="INNER MEMBRANE PROTEIN YEBZ"/>
    <property type="match status" value="1"/>
</dbReference>
<feature type="transmembrane region" description="Helical" evidence="6">
    <location>
        <begin position="248"/>
        <end position="268"/>
    </location>
</feature>
<dbReference type="RefSeq" id="WP_067912480.1">
    <property type="nucleotide sequence ID" value="NZ_BSRZ01000004.1"/>
</dbReference>
<keyword evidence="2" id="KW-1003">Cell membrane</keyword>
<feature type="transmembrane region" description="Helical" evidence="6">
    <location>
        <begin position="280"/>
        <end position="297"/>
    </location>
</feature>
<keyword evidence="5 6" id="KW-0472">Membrane</keyword>
<feature type="transmembrane region" description="Helical" evidence="6">
    <location>
        <begin position="318"/>
        <end position="339"/>
    </location>
</feature>
<feature type="transmembrane region" description="Helical" evidence="6">
    <location>
        <begin position="376"/>
        <end position="400"/>
    </location>
</feature>
<feature type="transmembrane region" description="Helical" evidence="6">
    <location>
        <begin position="109"/>
        <end position="134"/>
    </location>
</feature>
<keyword evidence="3 6" id="KW-0812">Transmembrane</keyword>
<comment type="caution">
    <text evidence="8">The sequence shown here is derived from an EMBL/GenBank/DDBJ whole genome shotgun (WGS) entry which is preliminary data.</text>
</comment>
<keyword evidence="4 6" id="KW-1133">Transmembrane helix</keyword>
<evidence type="ECO:0000256" key="4">
    <source>
        <dbReference type="ARBA" id="ARBA00022989"/>
    </source>
</evidence>
<dbReference type="Pfam" id="PF05425">
    <property type="entry name" value="CopD"/>
    <property type="match status" value="1"/>
</dbReference>
<feature type="transmembrane region" description="Helical" evidence="6">
    <location>
        <begin position="520"/>
        <end position="538"/>
    </location>
</feature>
<evidence type="ECO:0000313" key="8">
    <source>
        <dbReference type="EMBL" id="GLW64225.1"/>
    </source>
</evidence>
<comment type="subcellular location">
    <subcellularLocation>
        <location evidence="1">Cell membrane</location>
        <topology evidence="1">Multi-pass membrane protein</topology>
    </subcellularLocation>
</comment>
<sequence>MSSAQTHDNGRAVLTASPRPAATVGPAQVALGAVAVAMVVLAAVVRFGGSLSEQVAPGLTQSGAFTKGALAVSELAMNAAATLTVGWLLLAAVLLPAASDRLDRCLRAASLSALGWTLATLAVVAFSAADLFGVPLGGLTQNLLATFVRDLSEGRALTAVAAAAAVIAVTAHLPRTPQAAGYLLALALAALLPPSFTGHAADASFHTLAVYSLAAHVVAAAVWVGGLVALAAAVRWAGDHAAEIVTRYSALALVCFAAVGASGAVNAWIRLGGVDLGSRYGALVAAKIAVLGALGALGWRHRRASIPRLRSGRAAGTFLRVAAVEILVMAAVMALATGLSRTPPPELASDTLDPVELRLGFPLPGPPSLSAYALDWWIDPLCGALVVLGGVLYGAGVVRLRARGGAWPLARVAAWYAGLTIVLVATCSGLARYSMVLFSDHLLQHMAVSLPASLLLLLGAPVALALRALPEGRPRQLIDAAARSRGVRLLGHPVVAPAVFVAALYGFYFTSLFEASLRNHAVHSLALVVFVAAGVFYLRAALDPGRWLRGALLLAASLPFHVGFGLVITGSDDALAEGWFSRLGRTWGVAPLDDQRSGGELAWTFGVTATLLLLAVLVCLRVRAARRGAARRG</sequence>
<gene>
    <name evidence="8" type="ORF">Arub01_24690</name>
</gene>
<dbReference type="InterPro" id="IPR019108">
    <property type="entry name" value="Caa3_assmbl_CtaG-rel"/>
</dbReference>
<dbReference type="InterPro" id="IPR008457">
    <property type="entry name" value="Cu-R_CopD_dom"/>
</dbReference>
<organism evidence="8 9">
    <name type="scientific">Actinomadura rubrobrunea</name>
    <dbReference type="NCBI Taxonomy" id="115335"/>
    <lineage>
        <taxon>Bacteria</taxon>
        <taxon>Bacillati</taxon>
        <taxon>Actinomycetota</taxon>
        <taxon>Actinomycetes</taxon>
        <taxon>Streptosporangiales</taxon>
        <taxon>Thermomonosporaceae</taxon>
        <taxon>Actinomadura</taxon>
    </lineage>
</organism>
<evidence type="ECO:0000313" key="9">
    <source>
        <dbReference type="Proteomes" id="UP001165124"/>
    </source>
</evidence>
<dbReference type="AlphaFoldDB" id="A0A9W6PTK0"/>
<name>A0A9W6PTK0_9ACTN</name>
<evidence type="ECO:0000256" key="6">
    <source>
        <dbReference type="SAM" id="Phobius"/>
    </source>
</evidence>
<feature type="transmembrane region" description="Helical" evidence="6">
    <location>
        <begin position="29"/>
        <end position="49"/>
    </location>
</feature>
<dbReference type="Pfam" id="PF09678">
    <property type="entry name" value="Caa3_CtaG"/>
    <property type="match status" value="1"/>
</dbReference>
<dbReference type="EMBL" id="BSRZ01000004">
    <property type="protein sequence ID" value="GLW64225.1"/>
    <property type="molecule type" value="Genomic_DNA"/>
</dbReference>
<feature type="transmembrane region" description="Helical" evidence="6">
    <location>
        <begin position="213"/>
        <end position="236"/>
    </location>
</feature>
<feature type="transmembrane region" description="Helical" evidence="6">
    <location>
        <begin position="154"/>
        <end position="173"/>
    </location>
</feature>
<protein>
    <submittedName>
        <fullName evidence="8">Copper resistance protein D</fullName>
    </submittedName>
</protein>
<feature type="transmembrane region" description="Helical" evidence="6">
    <location>
        <begin position="550"/>
        <end position="570"/>
    </location>
</feature>
<dbReference type="GO" id="GO:0006825">
    <property type="term" value="P:copper ion transport"/>
    <property type="evidence" value="ECO:0007669"/>
    <property type="project" value="InterPro"/>
</dbReference>